<evidence type="ECO:0000256" key="12">
    <source>
        <dbReference type="SAM" id="SignalP"/>
    </source>
</evidence>
<evidence type="ECO:0000256" key="6">
    <source>
        <dbReference type="ARBA" id="ARBA00023077"/>
    </source>
</evidence>
<evidence type="ECO:0000256" key="5">
    <source>
        <dbReference type="ARBA" id="ARBA00022729"/>
    </source>
</evidence>
<evidence type="ECO:0000256" key="10">
    <source>
        <dbReference type="PROSITE-ProRule" id="PRU01360"/>
    </source>
</evidence>
<keyword evidence="9 10" id="KW-0998">Cell outer membrane</keyword>
<dbReference type="PANTHER" id="PTHR30069:SF29">
    <property type="entry name" value="HEMOGLOBIN AND HEMOGLOBIN-HAPTOGLOBIN-BINDING PROTEIN 1-RELATED"/>
    <property type="match status" value="1"/>
</dbReference>
<dbReference type="Pfam" id="PF07715">
    <property type="entry name" value="Plug"/>
    <property type="match status" value="1"/>
</dbReference>
<dbReference type="PROSITE" id="PS52016">
    <property type="entry name" value="TONB_DEPENDENT_REC_3"/>
    <property type="match status" value="1"/>
</dbReference>
<keyword evidence="6 11" id="KW-0798">TonB box</keyword>
<dbReference type="GO" id="GO:0044718">
    <property type="term" value="P:siderophore transmembrane transport"/>
    <property type="evidence" value="ECO:0007669"/>
    <property type="project" value="TreeGrafter"/>
</dbReference>
<dbReference type="InterPro" id="IPR012910">
    <property type="entry name" value="Plug_dom"/>
</dbReference>
<dbReference type="Gene3D" id="2.40.170.20">
    <property type="entry name" value="TonB-dependent receptor, beta-barrel domain"/>
    <property type="match status" value="1"/>
</dbReference>
<feature type="signal peptide" evidence="12">
    <location>
        <begin position="1"/>
        <end position="36"/>
    </location>
</feature>
<evidence type="ECO:0000256" key="4">
    <source>
        <dbReference type="ARBA" id="ARBA00022692"/>
    </source>
</evidence>
<evidence type="ECO:0000256" key="8">
    <source>
        <dbReference type="ARBA" id="ARBA00023170"/>
    </source>
</evidence>
<comment type="similarity">
    <text evidence="10 11">Belongs to the TonB-dependent receptor family.</text>
</comment>
<evidence type="ECO:0000256" key="7">
    <source>
        <dbReference type="ARBA" id="ARBA00023136"/>
    </source>
</evidence>
<evidence type="ECO:0000259" key="13">
    <source>
        <dbReference type="Pfam" id="PF00593"/>
    </source>
</evidence>
<dbReference type="InterPro" id="IPR039426">
    <property type="entry name" value="TonB-dep_rcpt-like"/>
</dbReference>
<keyword evidence="2 10" id="KW-0813">Transport</keyword>
<dbReference type="Gene3D" id="2.170.130.10">
    <property type="entry name" value="TonB-dependent receptor, plug domain"/>
    <property type="match status" value="1"/>
</dbReference>
<keyword evidence="5 12" id="KW-0732">Signal</keyword>
<protein>
    <submittedName>
        <fullName evidence="15">Outer membrane cobalamin receptor protein</fullName>
    </submittedName>
</protein>
<proteinExistence type="inferred from homology"/>
<feature type="domain" description="TonB-dependent receptor plug" evidence="14">
    <location>
        <begin position="64"/>
        <end position="166"/>
    </location>
</feature>
<feature type="domain" description="TonB-dependent receptor-like beta-barrel" evidence="13">
    <location>
        <begin position="220"/>
        <end position="625"/>
    </location>
</feature>
<evidence type="ECO:0000256" key="9">
    <source>
        <dbReference type="ARBA" id="ARBA00023237"/>
    </source>
</evidence>
<evidence type="ECO:0000256" key="1">
    <source>
        <dbReference type="ARBA" id="ARBA00004571"/>
    </source>
</evidence>
<dbReference type="AlphaFoldDB" id="A0A1M4T3L4"/>
<dbReference type="GO" id="GO:0009279">
    <property type="term" value="C:cell outer membrane"/>
    <property type="evidence" value="ECO:0007669"/>
    <property type="project" value="UniProtKB-SubCell"/>
</dbReference>
<dbReference type="InterPro" id="IPR000531">
    <property type="entry name" value="Beta-barrel_TonB"/>
</dbReference>
<dbReference type="RefSeq" id="WP_073058942.1">
    <property type="nucleotide sequence ID" value="NZ_FQUS01000001.1"/>
</dbReference>
<dbReference type="Proteomes" id="UP000184041">
    <property type="component" value="Unassembled WGS sequence"/>
</dbReference>
<accession>A0A1M4T3L4</accession>
<evidence type="ECO:0000313" key="15">
    <source>
        <dbReference type="EMBL" id="SHE39066.1"/>
    </source>
</evidence>
<gene>
    <name evidence="15" type="ORF">SAMN05443144_101200</name>
</gene>
<evidence type="ECO:0000256" key="2">
    <source>
        <dbReference type="ARBA" id="ARBA00022448"/>
    </source>
</evidence>
<reference evidence="15 16" key="1">
    <citation type="submission" date="2016-11" db="EMBL/GenBank/DDBJ databases">
        <authorList>
            <person name="Jaros S."/>
            <person name="Januszkiewicz K."/>
            <person name="Wedrychowicz H."/>
        </authorList>
    </citation>
    <scope>NUCLEOTIDE SEQUENCE [LARGE SCALE GENOMIC DNA]</scope>
    <source>
        <strain evidence="15 16">DSM 21986</strain>
    </source>
</reference>
<dbReference type="InterPro" id="IPR037066">
    <property type="entry name" value="Plug_dom_sf"/>
</dbReference>
<evidence type="ECO:0000256" key="11">
    <source>
        <dbReference type="RuleBase" id="RU003357"/>
    </source>
</evidence>
<keyword evidence="8 15" id="KW-0675">Receptor</keyword>
<dbReference type="InterPro" id="IPR036942">
    <property type="entry name" value="Beta-barrel_TonB_sf"/>
</dbReference>
<evidence type="ECO:0000259" key="14">
    <source>
        <dbReference type="Pfam" id="PF07715"/>
    </source>
</evidence>
<dbReference type="Pfam" id="PF00593">
    <property type="entry name" value="TonB_dep_Rec_b-barrel"/>
    <property type="match status" value="1"/>
</dbReference>
<dbReference type="OrthoDB" id="9762903at2"/>
<keyword evidence="7 10" id="KW-0472">Membrane</keyword>
<keyword evidence="3 10" id="KW-1134">Transmembrane beta strand</keyword>
<feature type="chain" id="PRO_5013200204" evidence="12">
    <location>
        <begin position="37"/>
        <end position="653"/>
    </location>
</feature>
<dbReference type="GO" id="GO:0015344">
    <property type="term" value="F:siderophore uptake transmembrane transporter activity"/>
    <property type="evidence" value="ECO:0007669"/>
    <property type="project" value="TreeGrafter"/>
</dbReference>
<evidence type="ECO:0000313" key="16">
    <source>
        <dbReference type="Proteomes" id="UP000184041"/>
    </source>
</evidence>
<keyword evidence="16" id="KW-1185">Reference proteome</keyword>
<dbReference type="SUPFAM" id="SSF56935">
    <property type="entry name" value="Porins"/>
    <property type="match status" value="1"/>
</dbReference>
<dbReference type="PANTHER" id="PTHR30069">
    <property type="entry name" value="TONB-DEPENDENT OUTER MEMBRANE RECEPTOR"/>
    <property type="match status" value="1"/>
</dbReference>
<evidence type="ECO:0000256" key="3">
    <source>
        <dbReference type="ARBA" id="ARBA00022452"/>
    </source>
</evidence>
<name>A0A1M4T3L4_9BACT</name>
<dbReference type="STRING" id="1194090.SAMN05443144_101200"/>
<comment type="subcellular location">
    <subcellularLocation>
        <location evidence="1 10">Cell outer membrane</location>
        <topology evidence="1 10">Multi-pass membrane protein</topology>
    </subcellularLocation>
</comment>
<organism evidence="15 16">
    <name type="scientific">Fodinibius roseus</name>
    <dbReference type="NCBI Taxonomy" id="1194090"/>
    <lineage>
        <taxon>Bacteria</taxon>
        <taxon>Pseudomonadati</taxon>
        <taxon>Balneolota</taxon>
        <taxon>Balneolia</taxon>
        <taxon>Balneolales</taxon>
        <taxon>Balneolaceae</taxon>
        <taxon>Fodinibius</taxon>
    </lineage>
</organism>
<keyword evidence="4 10" id="KW-0812">Transmembrane</keyword>
<dbReference type="EMBL" id="FQUS01000001">
    <property type="protein sequence ID" value="SHE39066.1"/>
    <property type="molecule type" value="Genomic_DNA"/>
</dbReference>
<sequence length="653" mass="73936">MTILHLYYYLYRKKQISVAVLCCIALFVYACQPAQAQTQTIADTLELEEVEVVATRIDQPMKYQPTAVEVIDSTRLSLLHAQSIGDILASQSSLFIKNNGPGGMATASQRGLSSEQIQVLWEGIPINSPTIGQTDLSLLPTSFFSNIQVSSGTPSTAFGGGSLSGALYLSSDWEESRHFSARQCGGSFGQWQSSLQGGYTTEDLQVSIRGLYDYAENDFEYYNRGYDRVEKRQHNRSERYNMMASVGEKTGAGEWKSVFWAADSDNQIPGNILNTNSRARQEDQAVRWLSTYRHSWGDTELELKNFLGRSALNYFDRGINTRSFTTTRRWLISSNIKHTLSEYVELKGELSGELTGVETNNYNSLKTRQQFSALTNPEVTFFDRRLRLYPALRLDVYSDFGTVLSPSLGVNYELLTNRLFVRGQLSRDFNPPTFNALYWGQGGNPDLKAERSNSAEAGVTLTPRRFLGLSSVKLTGYYSEIDHGIRWFPGNDGIYIPSNVEQLTTQGIEAYIKNSFLMPGNWHLQLDQSGSLNRTEITEPRFDGDAAVGHQVRYVPQWKYKASLSVDKGIARVLLQYRWVGRRYTTDTEDFSSSLDPYQVLDATLQLRRRYGDITFKARAGIKNLLDRNYEIIQWYAMPQRNVTFSLTATYQL</sequence>